<sequence>MSSAKELKQQLKLSAKVLALTQQKLQKYISRPSEDKFQPSESLERKLLLDRTFAYARAAGLMAKENFMAEMARPAVQVQPRSKRRWDGDDWSSDIQPSSPKKQKIQSCYA</sequence>
<evidence type="ECO:0000313" key="2">
    <source>
        <dbReference type="EMBL" id="ORE21305.1"/>
    </source>
</evidence>
<dbReference type="EMBL" id="KV921281">
    <property type="protein sequence ID" value="ORE21305.1"/>
    <property type="molecule type" value="Genomic_DNA"/>
</dbReference>
<evidence type="ECO:0000256" key="1">
    <source>
        <dbReference type="SAM" id="MobiDB-lite"/>
    </source>
</evidence>
<dbReference type="Proteomes" id="UP000242381">
    <property type="component" value="Unassembled WGS sequence"/>
</dbReference>
<evidence type="ECO:0000313" key="3">
    <source>
        <dbReference type="Proteomes" id="UP000242381"/>
    </source>
</evidence>
<feature type="region of interest" description="Disordered" evidence="1">
    <location>
        <begin position="74"/>
        <end position="110"/>
    </location>
</feature>
<feature type="compositionally biased region" description="Polar residues" evidence="1">
    <location>
        <begin position="93"/>
        <end position="110"/>
    </location>
</feature>
<dbReference type="AlphaFoldDB" id="A0A1X0SAJ6"/>
<reference evidence="2 3" key="1">
    <citation type="journal article" date="2016" name="Proc. Natl. Acad. Sci. U.S.A.">
        <title>Lipid metabolic changes in an early divergent fungus govern the establishment of a mutualistic symbiosis with endobacteria.</title>
        <authorList>
            <person name="Lastovetsky O.A."/>
            <person name="Gaspar M.L."/>
            <person name="Mondo S.J."/>
            <person name="LaButti K.M."/>
            <person name="Sandor L."/>
            <person name="Grigoriev I.V."/>
            <person name="Henry S.A."/>
            <person name="Pawlowska T.E."/>
        </authorList>
    </citation>
    <scope>NUCLEOTIDE SEQUENCE [LARGE SCALE GENOMIC DNA]</scope>
    <source>
        <strain evidence="2 3">ATCC 11559</strain>
    </source>
</reference>
<accession>A0A1X0SAJ6</accession>
<gene>
    <name evidence="2" type="ORF">BCV71DRAFT_232446</name>
</gene>
<protein>
    <submittedName>
        <fullName evidence="2">Uncharacterized protein</fullName>
    </submittedName>
</protein>
<name>A0A1X0SAJ6_RHIZD</name>
<organism evidence="2 3">
    <name type="scientific">Rhizopus microsporus</name>
    <dbReference type="NCBI Taxonomy" id="58291"/>
    <lineage>
        <taxon>Eukaryota</taxon>
        <taxon>Fungi</taxon>
        <taxon>Fungi incertae sedis</taxon>
        <taxon>Mucoromycota</taxon>
        <taxon>Mucoromycotina</taxon>
        <taxon>Mucoromycetes</taxon>
        <taxon>Mucorales</taxon>
        <taxon>Mucorineae</taxon>
        <taxon>Rhizopodaceae</taxon>
        <taxon>Rhizopus</taxon>
    </lineage>
</organism>
<proteinExistence type="predicted"/>